<evidence type="ECO:0000313" key="3">
    <source>
        <dbReference type="Proteomes" id="UP001454036"/>
    </source>
</evidence>
<reference evidence="2 3" key="1">
    <citation type="submission" date="2024-01" db="EMBL/GenBank/DDBJ databases">
        <title>The complete chloroplast genome sequence of Lithospermum erythrorhizon: insights into the phylogenetic relationship among Boraginaceae species and the maternal lineages of purple gromwells.</title>
        <authorList>
            <person name="Okada T."/>
            <person name="Watanabe K."/>
        </authorList>
    </citation>
    <scope>NUCLEOTIDE SEQUENCE [LARGE SCALE GENOMIC DNA]</scope>
</reference>
<organism evidence="2 3">
    <name type="scientific">Lithospermum erythrorhizon</name>
    <name type="common">Purple gromwell</name>
    <name type="synonym">Lithospermum officinale var. erythrorhizon</name>
    <dbReference type="NCBI Taxonomy" id="34254"/>
    <lineage>
        <taxon>Eukaryota</taxon>
        <taxon>Viridiplantae</taxon>
        <taxon>Streptophyta</taxon>
        <taxon>Embryophyta</taxon>
        <taxon>Tracheophyta</taxon>
        <taxon>Spermatophyta</taxon>
        <taxon>Magnoliopsida</taxon>
        <taxon>eudicotyledons</taxon>
        <taxon>Gunneridae</taxon>
        <taxon>Pentapetalae</taxon>
        <taxon>asterids</taxon>
        <taxon>lamiids</taxon>
        <taxon>Boraginales</taxon>
        <taxon>Boraginaceae</taxon>
        <taxon>Boraginoideae</taxon>
        <taxon>Lithospermeae</taxon>
        <taxon>Lithospermum</taxon>
    </lineage>
</organism>
<proteinExistence type="predicted"/>
<comment type="caution">
    <text evidence="2">The sequence shown here is derived from an EMBL/GenBank/DDBJ whole genome shotgun (WGS) entry which is preliminary data.</text>
</comment>
<evidence type="ECO:0000313" key="2">
    <source>
        <dbReference type="EMBL" id="GAA0165685.1"/>
    </source>
</evidence>
<evidence type="ECO:0000256" key="1">
    <source>
        <dbReference type="SAM" id="MobiDB-lite"/>
    </source>
</evidence>
<protein>
    <submittedName>
        <fullName evidence="2">Uncharacterized protein</fullName>
    </submittedName>
</protein>
<dbReference type="AlphaFoldDB" id="A0AAV3QNQ5"/>
<feature type="compositionally biased region" description="Polar residues" evidence="1">
    <location>
        <begin position="225"/>
        <end position="240"/>
    </location>
</feature>
<accession>A0AAV3QNQ5</accession>
<name>A0AAV3QNQ5_LITER</name>
<keyword evidence="3" id="KW-1185">Reference proteome</keyword>
<feature type="compositionally biased region" description="Low complexity" evidence="1">
    <location>
        <begin position="42"/>
        <end position="68"/>
    </location>
</feature>
<sequence>MDEQGISSEFTNRLNPLLYDFRVYERECPYSKVASLEPLFGSPTTHSSSSTSDSTNTSSASSPSHHSPVLGEGVLKTSTLTRVDVMTFHKSIKGEYELFCGVHEFFGAFLEIFWINVDNFEVRQRTRANQEEASTSGGIPVLPTSGSVNLEAANPESIALGAGPTNPVPALANPNVAAREEATYQVPKIRTILPNKENKLPWYAFTDEAMLVKACLAYDKKFNPEATNDPPTWEETTSHTTGEKEPTDVDFDEMMSKRPSLFPRVAITTKAKPRASMVPEPTPAAPPPLRLFRLLKYLRC</sequence>
<gene>
    <name evidence="2" type="ORF">LIER_21019</name>
</gene>
<feature type="region of interest" description="Disordered" evidence="1">
    <location>
        <begin position="42"/>
        <end position="73"/>
    </location>
</feature>
<dbReference type="Proteomes" id="UP001454036">
    <property type="component" value="Unassembled WGS sequence"/>
</dbReference>
<feature type="region of interest" description="Disordered" evidence="1">
    <location>
        <begin position="223"/>
        <end position="247"/>
    </location>
</feature>
<dbReference type="EMBL" id="BAABME010005457">
    <property type="protein sequence ID" value="GAA0165685.1"/>
    <property type="molecule type" value="Genomic_DNA"/>
</dbReference>